<dbReference type="AlphaFoldDB" id="A0AAW8TYH2"/>
<dbReference type="EMBL" id="JARQBJ010000002">
    <property type="protein sequence ID" value="MDT2809955.1"/>
    <property type="molecule type" value="Genomic_DNA"/>
</dbReference>
<dbReference type="PIRSF" id="PIRSF014753">
    <property type="entry name" value="UCP014753"/>
    <property type="match status" value="1"/>
</dbReference>
<evidence type="ECO:0000259" key="1">
    <source>
        <dbReference type="Pfam" id="PF10022"/>
    </source>
</evidence>
<reference evidence="3" key="1">
    <citation type="submission" date="2023-03" db="EMBL/GenBank/DDBJ databases">
        <authorList>
            <person name="Shen W."/>
            <person name="Cai J."/>
        </authorList>
    </citation>
    <scope>NUCLEOTIDE SEQUENCE</scope>
    <source>
        <strain evidence="3">B226-2</strain>
    </source>
</reference>
<name>A0AAW8TYH2_9ENTE</name>
<gene>
    <name evidence="3" type="ORF">P7H43_05625</name>
</gene>
<dbReference type="PANTHER" id="PTHR35339:SF4">
    <property type="entry name" value="LINALOOL DEHYDRATASE_ISOMERASE DOMAIN-CONTAINING PROTEIN"/>
    <property type="match status" value="1"/>
</dbReference>
<protein>
    <submittedName>
        <fullName evidence="3">DUF2264 domain-containing protein</fullName>
    </submittedName>
</protein>
<dbReference type="InterPro" id="IPR016624">
    <property type="entry name" value="UCP014753"/>
</dbReference>
<accession>A0AAW8TYH2</accession>
<feature type="domain" description="DUF2264" evidence="1">
    <location>
        <begin position="15"/>
        <end position="351"/>
    </location>
</feature>
<dbReference type="PANTHER" id="PTHR35339">
    <property type="entry name" value="LINALOOL DEHYDRATASE_ISOMERASE DOMAIN-CONTAINING PROTEIN"/>
    <property type="match status" value="1"/>
</dbReference>
<dbReference type="RefSeq" id="WP_311835221.1">
    <property type="nucleotide sequence ID" value="NZ_JARQBJ010000002.1"/>
</dbReference>
<proteinExistence type="predicted"/>
<evidence type="ECO:0000259" key="2">
    <source>
        <dbReference type="Pfam" id="PF20938"/>
    </source>
</evidence>
<dbReference type="InterPro" id="IPR049349">
    <property type="entry name" value="DUF2264_N"/>
</dbReference>
<feature type="domain" description="DUF2264" evidence="2">
    <location>
        <begin position="374"/>
        <end position="567"/>
    </location>
</feature>
<evidence type="ECO:0000313" key="4">
    <source>
        <dbReference type="Proteomes" id="UP001256711"/>
    </source>
</evidence>
<dbReference type="Proteomes" id="UP001256711">
    <property type="component" value="Unassembled WGS sequence"/>
</dbReference>
<organism evidence="3 4">
    <name type="scientific">Enterococcus asini</name>
    <dbReference type="NCBI Taxonomy" id="57732"/>
    <lineage>
        <taxon>Bacteria</taxon>
        <taxon>Bacillati</taxon>
        <taxon>Bacillota</taxon>
        <taxon>Bacilli</taxon>
        <taxon>Lactobacillales</taxon>
        <taxon>Enterococcaceae</taxon>
        <taxon>Enterococcus</taxon>
    </lineage>
</organism>
<dbReference type="Pfam" id="PF20938">
    <property type="entry name" value="DUF2264_C"/>
    <property type="match status" value="1"/>
</dbReference>
<dbReference type="InterPro" id="IPR049237">
    <property type="entry name" value="DUF2264_C"/>
</dbReference>
<sequence length="599" mass="67844">MMNPRIRQNPFESYEDVASGFQDLLAPLTPFFAGKPGHLDLGTHGSVYLRQVREVEAFLRPLWGLGPFITQGSHELTASYLAGIIAGTDPESEAYWGDTVDFDQLFVEMASLSTFLLLNKEQTWDQLTQAQQDNLHAWLMQINDHRIPDNNWHFFRVLVNTAMKHMGRSYSTEMVDQDLAAIDRCYQGKGWYCDGVETQIDYYVSFAIHYYGLLYSTFEPADPRSEVIKERATEFAQTFKYWFAADGEAVAFGRSLTYRFAQVSFFSALVFANVEALPWGEIKGLISRHLHNWMQQDIFTADGLLSVGYHYQNLVMAEGYNAPGSPYWAFKSFVLLGVPKDHPYWQAEVLPLTVPKRRLPLPESKNYYAYNEDHSHLLMYPAGQYINYQSFASAKYSKFVYSSQFGNSVPKDHHWYYEGAYDNCLAVSEDDQDFRTKDLDASYEILADRVIHEWQPYRDVQIRSTIVPLEGCHVRVHEITNDRDLVVYEGGFSTPLEEKVLPQATGLTAEVVNLVGTSGIKGIYGFTEAGTVGPEPNTNLLYPLTVLPFAKASLAKGKHILVSLVTGLMPGETVEQPTVMVQGDQVTIHQGNQHVQVGK</sequence>
<comment type="caution">
    <text evidence="3">The sequence shown here is derived from an EMBL/GenBank/DDBJ whole genome shotgun (WGS) entry which is preliminary data.</text>
</comment>
<dbReference type="Pfam" id="PF10022">
    <property type="entry name" value="DUF2264"/>
    <property type="match status" value="1"/>
</dbReference>
<evidence type="ECO:0000313" key="3">
    <source>
        <dbReference type="EMBL" id="MDT2809955.1"/>
    </source>
</evidence>